<organism evidence="1 2">
    <name type="scientific">Phyllostomus discolor</name>
    <name type="common">pale spear-nosed bat</name>
    <dbReference type="NCBI Taxonomy" id="89673"/>
    <lineage>
        <taxon>Eukaryota</taxon>
        <taxon>Metazoa</taxon>
        <taxon>Chordata</taxon>
        <taxon>Craniata</taxon>
        <taxon>Vertebrata</taxon>
        <taxon>Euteleostomi</taxon>
        <taxon>Mammalia</taxon>
        <taxon>Eutheria</taxon>
        <taxon>Laurasiatheria</taxon>
        <taxon>Chiroptera</taxon>
        <taxon>Yangochiroptera</taxon>
        <taxon>Phyllostomidae</taxon>
        <taxon>Phyllostominae</taxon>
        <taxon>Phyllostomus</taxon>
    </lineage>
</organism>
<gene>
    <name evidence="1" type="ORF">HJG60_010865</name>
</gene>
<proteinExistence type="predicted"/>
<dbReference type="PANTHER" id="PTHR25952:SF255">
    <property type="entry name" value="LINE-1 RETROTRANSPOSABLE ELEMENT ORF2 PROTEIN"/>
    <property type="match status" value="1"/>
</dbReference>
<protein>
    <submittedName>
        <fullName evidence="1">Uncharacterized protein</fullName>
    </submittedName>
</protein>
<evidence type="ECO:0000313" key="1">
    <source>
        <dbReference type="EMBL" id="KAF6109612.1"/>
    </source>
</evidence>
<comment type="caution">
    <text evidence="1">The sequence shown here is derived from an EMBL/GenBank/DDBJ whole genome shotgun (WGS) entry which is preliminary data.</text>
</comment>
<evidence type="ECO:0000313" key="2">
    <source>
        <dbReference type="Proteomes" id="UP000664940"/>
    </source>
</evidence>
<accession>A0A834ECS1</accession>
<reference evidence="1 2" key="1">
    <citation type="journal article" date="2020" name="Nature">
        <title>Six reference-quality genomes reveal evolution of bat adaptations.</title>
        <authorList>
            <person name="Jebb D."/>
            <person name="Huang Z."/>
            <person name="Pippel M."/>
            <person name="Hughes G.M."/>
            <person name="Lavrichenko K."/>
            <person name="Devanna P."/>
            <person name="Winkler S."/>
            <person name="Jermiin L.S."/>
            <person name="Skirmuntt E.C."/>
            <person name="Katzourakis A."/>
            <person name="Burkitt-Gray L."/>
            <person name="Ray D.A."/>
            <person name="Sullivan K.A.M."/>
            <person name="Roscito J.G."/>
            <person name="Kirilenko B.M."/>
            <person name="Davalos L.M."/>
            <person name="Corthals A.P."/>
            <person name="Power M.L."/>
            <person name="Jones G."/>
            <person name="Ransome R.D."/>
            <person name="Dechmann D.K.N."/>
            <person name="Locatelli A.G."/>
            <person name="Puechmaille S.J."/>
            <person name="Fedrigo O."/>
            <person name="Jarvis E.D."/>
            <person name="Hiller M."/>
            <person name="Vernes S.C."/>
            <person name="Myers E.W."/>
            <person name="Teeling E.C."/>
        </authorList>
    </citation>
    <scope>NUCLEOTIDE SEQUENCE [LARGE SCALE GENOMIC DNA]</scope>
    <source>
        <strain evidence="1">Bat1K_MPI-CBG_1</strain>
    </source>
</reference>
<dbReference type="EMBL" id="JABVXQ010000005">
    <property type="protein sequence ID" value="KAF6109612.1"/>
    <property type="molecule type" value="Genomic_DNA"/>
</dbReference>
<dbReference type="PANTHER" id="PTHR25952">
    <property type="entry name" value="ENDO/EXONUCLEASE/PHOSPHATASE DOMAIN-CONTAINING PROTEIN"/>
    <property type="match status" value="1"/>
</dbReference>
<sequence length="122" mass="14806">MKEIEKDTNKWQHIPCLWIGKMNTIKMSILPKANYRFNAILIKLPMMYFTELDHIFQKIIWNHKRPQIAIEILRKNKIGGIMLPTIKLYYKGIVIKTAWYCHKNRHIYQWNRIESRNKPTPL</sequence>
<name>A0A834ECS1_9CHIR</name>
<dbReference type="Proteomes" id="UP000664940">
    <property type="component" value="Unassembled WGS sequence"/>
</dbReference>
<dbReference type="InterPro" id="IPR053179">
    <property type="entry name" value="LINE-1_ORF2_RT/EN"/>
</dbReference>
<dbReference type="AlphaFoldDB" id="A0A834ECS1"/>